<dbReference type="GO" id="GO:0003677">
    <property type="term" value="F:DNA binding"/>
    <property type="evidence" value="ECO:0007669"/>
    <property type="project" value="UniProtKB-UniRule"/>
</dbReference>
<feature type="coiled-coil region" evidence="11">
    <location>
        <begin position="566"/>
        <end position="593"/>
    </location>
</feature>
<dbReference type="AlphaFoldDB" id="A0A5C8Z991"/>
<sequence length="630" mass="70992">MSLIIFDSVNFAMGSLAILDRCSFVLEKGERLALVGRNGVGKSTLMRLIQGQYELDSGVIKYAQGMRIGHLQQALPEGDSRTILEVVLDGVPKVGRALYEYQTIAASEAPDLDKMEQLQKTIEEADGWHYQTKAETVISRLGLTTDKLFSELSGGWRRRVLLAQALVDEPDLLILDEPTNHLDIKMVEWLEELLSAFNGTLLFVSHDRSFIDNLATRIIDLDRGQITSFNAPYEKYLAEKEQALEVEATHRAHQDKILAREEAWIRQGIKARRTRNEGRVRALKAMRSELSQRRDQQGSAKFDINQHEISGKLVAEFNDVVFDYPSQSIIAGFSDVITRGEKIALIGPNGIGKSTLLKILLGELEPQSGQLRVGTKLNVAYFDQARMALDPEKTLIDSVAEGREFITIGDKSRHVISYLEDFLFQPERCHMKVRQLSGGETNRLLLARLFSQPANLLVLDEPTNDLDMDTIELLIDRLAEFSGTVLLVSHDRYFINQLATKTWAFEGDGAIRIYPGGYEDWAAQGGVWPAEQSQQKGGSSTKVALEEVAETQKKPKKLSYKDQREFDQLPEKIEQLEAEINELETQIADSRFYTQPADITMPVLARLSDVQAQLDLTYDRWAELEALMES</sequence>
<dbReference type="InterPro" id="IPR003439">
    <property type="entry name" value="ABC_transporter-like_ATP-bd"/>
</dbReference>
<evidence type="ECO:0000256" key="7">
    <source>
        <dbReference type="ARBA" id="ARBA00023125"/>
    </source>
</evidence>
<evidence type="ECO:0000256" key="6">
    <source>
        <dbReference type="ARBA" id="ARBA00022840"/>
    </source>
</evidence>
<dbReference type="EC" id="3.6.1.-" evidence="11"/>
<keyword evidence="8 11" id="KW-0234">DNA repair</keyword>
<evidence type="ECO:0000256" key="1">
    <source>
        <dbReference type="ARBA" id="ARBA00022490"/>
    </source>
</evidence>
<dbReference type="SUPFAM" id="SSF52540">
    <property type="entry name" value="P-loop containing nucleoside triphosphate hydrolases"/>
    <property type="match status" value="2"/>
</dbReference>
<dbReference type="EMBL" id="VKAD01000001">
    <property type="protein sequence ID" value="TXR53430.1"/>
    <property type="molecule type" value="Genomic_DNA"/>
</dbReference>
<proteinExistence type="inferred from homology"/>
<dbReference type="GO" id="GO:0016887">
    <property type="term" value="F:ATP hydrolysis activity"/>
    <property type="evidence" value="ECO:0007669"/>
    <property type="project" value="UniProtKB-UniRule"/>
</dbReference>
<dbReference type="FunFam" id="3.40.50.300:FF:000011">
    <property type="entry name" value="Putative ABC transporter ATP-binding component"/>
    <property type="match status" value="1"/>
</dbReference>
<evidence type="ECO:0000256" key="4">
    <source>
        <dbReference type="ARBA" id="ARBA00022763"/>
    </source>
</evidence>
<name>A0A5C8Z991_9GAMM</name>
<dbReference type="CDD" id="cd03221">
    <property type="entry name" value="ABCF_EF-3"/>
    <property type="match status" value="2"/>
</dbReference>
<evidence type="ECO:0000256" key="10">
    <source>
        <dbReference type="ARBA" id="ARBA00061478"/>
    </source>
</evidence>
<dbReference type="GO" id="GO:0043022">
    <property type="term" value="F:ribosome binding"/>
    <property type="evidence" value="ECO:0007669"/>
    <property type="project" value="UniProtKB-UniRule"/>
</dbReference>
<dbReference type="InterPro" id="IPR017871">
    <property type="entry name" value="ABC_transporter-like_CS"/>
</dbReference>
<dbReference type="Gene3D" id="1.10.287.380">
    <property type="entry name" value="Valyl-tRNA synthetase, C-terminal domain"/>
    <property type="match status" value="1"/>
</dbReference>
<organism evidence="13 14">
    <name type="scientific">Reinekea thalattae</name>
    <dbReference type="NCBI Taxonomy" id="2593301"/>
    <lineage>
        <taxon>Bacteria</taxon>
        <taxon>Pseudomonadati</taxon>
        <taxon>Pseudomonadota</taxon>
        <taxon>Gammaproteobacteria</taxon>
        <taxon>Oceanospirillales</taxon>
        <taxon>Saccharospirillaceae</taxon>
        <taxon>Reinekea</taxon>
    </lineage>
</organism>
<dbReference type="GO" id="GO:0005524">
    <property type="term" value="F:ATP binding"/>
    <property type="evidence" value="ECO:0007669"/>
    <property type="project" value="UniProtKB-UniRule"/>
</dbReference>
<evidence type="ECO:0000256" key="2">
    <source>
        <dbReference type="ARBA" id="ARBA00022737"/>
    </source>
</evidence>
<keyword evidence="4 11" id="KW-0227">DNA damage</keyword>
<evidence type="ECO:0000256" key="9">
    <source>
        <dbReference type="ARBA" id="ARBA00049360"/>
    </source>
</evidence>
<dbReference type="PANTHER" id="PTHR42855:SF1">
    <property type="entry name" value="ABC TRANSPORTER DOMAIN-CONTAINING PROTEIN"/>
    <property type="match status" value="1"/>
</dbReference>
<dbReference type="GO" id="GO:0006281">
    <property type="term" value="P:DNA repair"/>
    <property type="evidence" value="ECO:0007669"/>
    <property type="project" value="UniProtKB-KW"/>
</dbReference>
<keyword evidence="1 11" id="KW-0963">Cytoplasm</keyword>
<evidence type="ECO:0000313" key="13">
    <source>
        <dbReference type="EMBL" id="TXR53430.1"/>
    </source>
</evidence>
<dbReference type="HAMAP" id="MF_00848">
    <property type="entry name" value="Uup"/>
    <property type="match status" value="1"/>
</dbReference>
<dbReference type="Gene3D" id="3.40.50.300">
    <property type="entry name" value="P-loop containing nucleotide triphosphate hydrolases"/>
    <property type="match status" value="2"/>
</dbReference>
<reference evidence="13 14" key="1">
    <citation type="submission" date="2019-07" db="EMBL/GenBank/DDBJ databases">
        <title>Reinekea sp. strain SSH23 genome sequencing and assembly.</title>
        <authorList>
            <person name="Kim I."/>
        </authorList>
    </citation>
    <scope>NUCLEOTIDE SEQUENCE [LARGE SCALE GENOMIC DNA]</scope>
    <source>
        <strain evidence="13 14">SSH23</strain>
    </source>
</reference>
<feature type="domain" description="ABC transporter" evidence="12">
    <location>
        <begin position="4"/>
        <end position="248"/>
    </location>
</feature>
<accession>A0A5C8Z991</accession>
<dbReference type="FunFam" id="3.40.50.300:FF:000309">
    <property type="entry name" value="ABC transporter ATP-binding protein"/>
    <property type="match status" value="1"/>
</dbReference>
<comment type="subcellular location">
    <subcellularLocation>
        <location evidence="11">Cytoplasm</location>
    </subcellularLocation>
    <text evidence="11">Associates with ribosomes.</text>
</comment>
<dbReference type="InterPro" id="IPR043686">
    <property type="entry name" value="Uup"/>
</dbReference>
<comment type="caution">
    <text evidence="13">The sequence shown here is derived from an EMBL/GenBank/DDBJ whole genome shotgun (WGS) entry which is preliminary data.</text>
</comment>
<feature type="domain" description="ABC transporter" evidence="12">
    <location>
        <begin position="315"/>
        <end position="533"/>
    </location>
</feature>
<dbReference type="InterPro" id="IPR037118">
    <property type="entry name" value="Val-tRNA_synth_C_sf"/>
</dbReference>
<evidence type="ECO:0000256" key="3">
    <source>
        <dbReference type="ARBA" id="ARBA00022741"/>
    </source>
</evidence>
<dbReference type="InterPro" id="IPR032524">
    <property type="entry name" value="ABC_tran_C"/>
</dbReference>
<dbReference type="Pfam" id="PF16326">
    <property type="entry name" value="ABC_tran_CTD"/>
    <property type="match status" value="1"/>
</dbReference>
<dbReference type="InterPro" id="IPR027417">
    <property type="entry name" value="P-loop_NTPase"/>
</dbReference>
<keyword evidence="14" id="KW-1185">Reference proteome</keyword>
<dbReference type="RefSeq" id="WP_147712798.1">
    <property type="nucleotide sequence ID" value="NZ_VKAD01000001.1"/>
</dbReference>
<evidence type="ECO:0000256" key="5">
    <source>
        <dbReference type="ARBA" id="ARBA00022801"/>
    </source>
</evidence>
<keyword evidence="2 11" id="KW-0677">Repeat</keyword>
<gene>
    <name evidence="11" type="primary">uup</name>
    <name evidence="13" type="ORF">FME95_02345</name>
</gene>
<dbReference type="OrthoDB" id="9776369at2"/>
<dbReference type="PANTHER" id="PTHR42855">
    <property type="entry name" value="ABC TRANSPORTER ATP-BINDING SUBUNIT"/>
    <property type="match status" value="1"/>
</dbReference>
<keyword evidence="7 11" id="KW-0238">DNA-binding</keyword>
<dbReference type="Pfam" id="PF12848">
    <property type="entry name" value="ABC_tran_Xtn"/>
    <property type="match status" value="1"/>
</dbReference>
<comment type="similarity">
    <text evidence="10 11">Belongs to the ABC transporter superfamily. ABCF family. Uup subfamily.</text>
</comment>
<evidence type="ECO:0000256" key="8">
    <source>
        <dbReference type="ARBA" id="ARBA00023204"/>
    </source>
</evidence>
<keyword evidence="11" id="KW-0175">Coiled coil</keyword>
<feature type="binding site" evidence="11">
    <location>
        <begin position="36"/>
        <end position="43"/>
    </location>
    <ligand>
        <name>ATP</name>
        <dbReference type="ChEBI" id="CHEBI:30616"/>
        <label>1</label>
    </ligand>
</feature>
<dbReference type="GO" id="GO:0005737">
    <property type="term" value="C:cytoplasm"/>
    <property type="evidence" value="ECO:0007669"/>
    <property type="project" value="UniProtKB-SubCell"/>
</dbReference>
<evidence type="ECO:0000259" key="12">
    <source>
        <dbReference type="PROSITE" id="PS50893"/>
    </source>
</evidence>
<dbReference type="Pfam" id="PF00005">
    <property type="entry name" value="ABC_tran"/>
    <property type="match status" value="2"/>
</dbReference>
<feature type="binding site" evidence="11">
    <location>
        <begin position="347"/>
        <end position="354"/>
    </location>
    <ligand>
        <name>ATP</name>
        <dbReference type="ChEBI" id="CHEBI:30616"/>
        <label>2</label>
    </ligand>
</feature>
<evidence type="ECO:0000313" key="14">
    <source>
        <dbReference type="Proteomes" id="UP000321764"/>
    </source>
</evidence>
<dbReference type="PROSITE" id="PS50893">
    <property type="entry name" value="ABC_TRANSPORTER_2"/>
    <property type="match status" value="2"/>
</dbReference>
<comment type="function">
    <text evidence="11">Probably plays a role in ribosome assembly or function. May be involved in resolution of branched DNA intermediates that result from template switching in postreplication gaps. Binds DNA and has ATPase activity.</text>
</comment>
<dbReference type="InterPro" id="IPR003593">
    <property type="entry name" value="AAA+_ATPase"/>
</dbReference>
<evidence type="ECO:0000256" key="11">
    <source>
        <dbReference type="HAMAP-Rule" id="MF_00848"/>
    </source>
</evidence>
<dbReference type="Proteomes" id="UP000321764">
    <property type="component" value="Unassembled WGS sequence"/>
</dbReference>
<keyword evidence="3 11" id="KW-0547">Nucleotide-binding</keyword>
<dbReference type="SMART" id="SM00382">
    <property type="entry name" value="AAA"/>
    <property type="match status" value="2"/>
</dbReference>
<protein>
    <recommendedName>
        <fullName evidence="11">ATP-binding protein Uup</fullName>
        <ecNumber evidence="11">3.6.1.-</ecNumber>
    </recommendedName>
</protein>
<dbReference type="PROSITE" id="PS00211">
    <property type="entry name" value="ABC_TRANSPORTER_1"/>
    <property type="match status" value="1"/>
</dbReference>
<keyword evidence="5 11" id="KW-0378">Hydrolase</keyword>
<comment type="catalytic activity">
    <reaction evidence="9 11">
        <text>ATP + H2O = ADP + phosphate + H(+)</text>
        <dbReference type="Rhea" id="RHEA:13065"/>
        <dbReference type="ChEBI" id="CHEBI:15377"/>
        <dbReference type="ChEBI" id="CHEBI:15378"/>
        <dbReference type="ChEBI" id="CHEBI:30616"/>
        <dbReference type="ChEBI" id="CHEBI:43474"/>
        <dbReference type="ChEBI" id="CHEBI:456216"/>
    </reaction>
</comment>
<keyword evidence="6 11" id="KW-0067">ATP-binding</keyword>
<dbReference type="InterPro" id="IPR032781">
    <property type="entry name" value="ABC_tran_Xtn"/>
</dbReference>
<dbReference type="InterPro" id="IPR051309">
    <property type="entry name" value="ABCF_ATPase"/>
</dbReference>